<evidence type="ECO:0000256" key="3">
    <source>
        <dbReference type="ARBA" id="ARBA00023163"/>
    </source>
</evidence>
<dbReference type="InterPro" id="IPR029062">
    <property type="entry name" value="Class_I_gatase-like"/>
</dbReference>
<dbReference type="EMBL" id="UOEM01000057">
    <property type="protein sequence ID" value="VAW12980.1"/>
    <property type="molecule type" value="Genomic_DNA"/>
</dbReference>
<dbReference type="CDD" id="cd03136">
    <property type="entry name" value="GATase1_AraC_ArgR_like"/>
    <property type="match status" value="1"/>
</dbReference>
<name>A0A3B0T7Y1_9ZZZZ</name>
<keyword evidence="1" id="KW-0805">Transcription regulation</keyword>
<dbReference type="InterPro" id="IPR018060">
    <property type="entry name" value="HTH_AraC"/>
</dbReference>
<proteinExistence type="predicted"/>
<dbReference type="PROSITE" id="PS01124">
    <property type="entry name" value="HTH_ARAC_FAMILY_2"/>
    <property type="match status" value="1"/>
</dbReference>
<dbReference type="PRINTS" id="PR00032">
    <property type="entry name" value="HTHARAC"/>
</dbReference>
<keyword evidence="3" id="KW-0804">Transcription</keyword>
<dbReference type="PANTHER" id="PTHR43130:SF3">
    <property type="entry name" value="HTH-TYPE TRANSCRIPTIONAL REGULATOR RV1931C"/>
    <property type="match status" value="1"/>
</dbReference>
<dbReference type="SUPFAM" id="SSF46689">
    <property type="entry name" value="Homeodomain-like"/>
    <property type="match status" value="2"/>
</dbReference>
<dbReference type="AlphaFoldDB" id="A0A3B0T7Y1"/>
<dbReference type="InterPro" id="IPR020449">
    <property type="entry name" value="Tscrpt_reg_AraC-type_HTH"/>
</dbReference>
<gene>
    <name evidence="5" type="ORF">MNBD_ALPHA09-1786</name>
</gene>
<dbReference type="Gene3D" id="3.40.50.880">
    <property type="match status" value="1"/>
</dbReference>
<dbReference type="PANTHER" id="PTHR43130">
    <property type="entry name" value="ARAC-FAMILY TRANSCRIPTIONAL REGULATOR"/>
    <property type="match status" value="1"/>
</dbReference>
<dbReference type="GO" id="GO:0003700">
    <property type="term" value="F:DNA-binding transcription factor activity"/>
    <property type="evidence" value="ECO:0007669"/>
    <property type="project" value="InterPro"/>
</dbReference>
<evidence type="ECO:0000256" key="2">
    <source>
        <dbReference type="ARBA" id="ARBA00023125"/>
    </source>
</evidence>
<dbReference type="InterPro" id="IPR052158">
    <property type="entry name" value="INH-QAR"/>
</dbReference>
<dbReference type="InterPro" id="IPR018062">
    <property type="entry name" value="HTH_AraC-typ_CS"/>
</dbReference>
<organism evidence="5">
    <name type="scientific">hydrothermal vent metagenome</name>
    <dbReference type="NCBI Taxonomy" id="652676"/>
    <lineage>
        <taxon>unclassified sequences</taxon>
        <taxon>metagenomes</taxon>
        <taxon>ecological metagenomes</taxon>
    </lineage>
</organism>
<reference evidence="5" key="1">
    <citation type="submission" date="2018-06" db="EMBL/GenBank/DDBJ databases">
        <authorList>
            <person name="Zhirakovskaya E."/>
        </authorList>
    </citation>
    <scope>NUCLEOTIDE SEQUENCE</scope>
</reference>
<evidence type="ECO:0000256" key="1">
    <source>
        <dbReference type="ARBA" id="ARBA00023015"/>
    </source>
</evidence>
<dbReference type="InterPro" id="IPR002818">
    <property type="entry name" value="DJ-1/PfpI"/>
</dbReference>
<sequence length="319" mass="34228">MDTKPRQAPQFRVGFLLIDGFALMSYAAAVEPLRAANLLGQDTLYDIRHISAAGAFAISSSGAGIPAMAHEDAPEDFDLVLVFAGGDPAQFQDRHVFRWLRHLAARGVRLGGVSGGPVILAAAGVMAGRRMTVHWEHAEALAAISPGLIIERSLYVIDRDRITCAGGIAPLDMMHALLTEHHGSAFTRAVSDWFMHTEIRPSGGPQRAGLAERHGTNTPAVIGAIEAMENHIADPLDLGQLARLAGIGPRQLNRLFGDKMGRSTMKFYTQLRLAKARALVEQSPLPLTEIALATGFASSAHFSHAFRSAYGQTPSSLRA</sequence>
<dbReference type="Pfam" id="PF12833">
    <property type="entry name" value="HTH_18"/>
    <property type="match status" value="1"/>
</dbReference>
<dbReference type="Gene3D" id="1.10.10.60">
    <property type="entry name" value="Homeodomain-like"/>
    <property type="match status" value="1"/>
</dbReference>
<feature type="domain" description="HTH araC/xylS-type" evidence="4">
    <location>
        <begin position="222"/>
        <end position="319"/>
    </location>
</feature>
<dbReference type="InterPro" id="IPR009057">
    <property type="entry name" value="Homeodomain-like_sf"/>
</dbReference>
<evidence type="ECO:0000259" key="4">
    <source>
        <dbReference type="PROSITE" id="PS01124"/>
    </source>
</evidence>
<dbReference type="SMART" id="SM00342">
    <property type="entry name" value="HTH_ARAC"/>
    <property type="match status" value="1"/>
</dbReference>
<dbReference type="Pfam" id="PF01965">
    <property type="entry name" value="DJ-1_PfpI"/>
    <property type="match status" value="1"/>
</dbReference>
<dbReference type="SUPFAM" id="SSF52317">
    <property type="entry name" value="Class I glutamine amidotransferase-like"/>
    <property type="match status" value="1"/>
</dbReference>
<keyword evidence="2" id="KW-0238">DNA-binding</keyword>
<dbReference type="PROSITE" id="PS00041">
    <property type="entry name" value="HTH_ARAC_FAMILY_1"/>
    <property type="match status" value="1"/>
</dbReference>
<accession>A0A3B0T7Y1</accession>
<dbReference type="GO" id="GO:0043565">
    <property type="term" value="F:sequence-specific DNA binding"/>
    <property type="evidence" value="ECO:0007669"/>
    <property type="project" value="InterPro"/>
</dbReference>
<protein>
    <submittedName>
        <fullName evidence="5">HTH-type transcriptional regulator glxA</fullName>
    </submittedName>
</protein>
<evidence type="ECO:0000313" key="5">
    <source>
        <dbReference type="EMBL" id="VAW12980.1"/>
    </source>
</evidence>